<evidence type="ECO:0000256" key="6">
    <source>
        <dbReference type="SAM" id="MobiDB-lite"/>
    </source>
</evidence>
<protein>
    <recommendedName>
        <fullName evidence="8">Rhodopsin domain-containing protein</fullName>
    </recommendedName>
</protein>
<evidence type="ECO:0000256" key="2">
    <source>
        <dbReference type="ARBA" id="ARBA00022692"/>
    </source>
</evidence>
<accession>A0AA39YC42</accession>
<keyword evidence="2 7" id="KW-0812">Transmembrane</keyword>
<keyword evidence="3 7" id="KW-1133">Transmembrane helix</keyword>
<sequence length="435" mass="47056">MTLYTPAPPARPFSDDKPTLLVSWWIAGLCSIVIALRLAGRYIRVEKLFIEDKIAGIFLIPLLLRTAVLHVVLLYGTNNISLSSSDLVLSREEIRRRSIGSGLVLLTRILHPAALWTLKFVNLEFFSRLVAGGRRSYIVTLWFLRGTLVAAFIAIVIADLAECRPFSNYWAVIPDPGGQCRQGYAQLFTTSICSALTDVMLVVFPVPIIASSRLKLSRKIILMLLFSLGLMNVAVSAYRVPKVLSENGYQGTRTTWASMEILMGTFVANALALGSFIRDNGAKKSKFRHYEQGSSGPRSGGGTLDGERGRKVTSMVVKRAPSGETSDSGTLVRGGRGLSRTASKDSLIPRGHAATPSLEAGVYGMKTTTIQVTVSEPGDGVDGGRPRGYKAPLAMPQAVSQSMSASARGVERGSTILLKEMEALPPSRPVSRKGQ</sequence>
<feature type="domain" description="Rhodopsin" evidence="8">
    <location>
        <begin position="36"/>
        <end position="270"/>
    </location>
</feature>
<organism evidence="9 10">
    <name type="scientific">Cercophora newfieldiana</name>
    <dbReference type="NCBI Taxonomy" id="92897"/>
    <lineage>
        <taxon>Eukaryota</taxon>
        <taxon>Fungi</taxon>
        <taxon>Dikarya</taxon>
        <taxon>Ascomycota</taxon>
        <taxon>Pezizomycotina</taxon>
        <taxon>Sordariomycetes</taxon>
        <taxon>Sordariomycetidae</taxon>
        <taxon>Sordariales</taxon>
        <taxon>Lasiosphaeriaceae</taxon>
        <taxon>Cercophora</taxon>
    </lineage>
</organism>
<comment type="similarity">
    <text evidence="5">Belongs to the SAT4 family.</text>
</comment>
<feature type="region of interest" description="Disordered" evidence="6">
    <location>
        <begin position="287"/>
        <end position="353"/>
    </location>
</feature>
<dbReference type="PANTHER" id="PTHR33048:SF19">
    <property type="entry name" value="MEMBRANE PROTEIN PTH11-LIKE, PUTATIVE (AFU_ORTHOLOGUE AFUA_1G14080)-RELATED"/>
    <property type="match status" value="1"/>
</dbReference>
<dbReference type="InterPro" id="IPR052337">
    <property type="entry name" value="SAT4-like"/>
</dbReference>
<dbReference type="Proteomes" id="UP001174936">
    <property type="component" value="Unassembled WGS sequence"/>
</dbReference>
<feature type="transmembrane region" description="Helical" evidence="7">
    <location>
        <begin position="220"/>
        <end position="241"/>
    </location>
</feature>
<dbReference type="InterPro" id="IPR049326">
    <property type="entry name" value="Rhodopsin_dom_fungi"/>
</dbReference>
<name>A0AA39YC42_9PEZI</name>
<evidence type="ECO:0000256" key="3">
    <source>
        <dbReference type="ARBA" id="ARBA00022989"/>
    </source>
</evidence>
<dbReference type="AlphaFoldDB" id="A0AA39YC42"/>
<evidence type="ECO:0000256" key="5">
    <source>
        <dbReference type="ARBA" id="ARBA00038359"/>
    </source>
</evidence>
<keyword evidence="4 7" id="KW-0472">Membrane</keyword>
<evidence type="ECO:0000313" key="9">
    <source>
        <dbReference type="EMBL" id="KAK0649569.1"/>
    </source>
</evidence>
<dbReference type="GO" id="GO:0016020">
    <property type="term" value="C:membrane"/>
    <property type="evidence" value="ECO:0007669"/>
    <property type="project" value="UniProtKB-SubCell"/>
</dbReference>
<proteinExistence type="inferred from homology"/>
<evidence type="ECO:0000259" key="8">
    <source>
        <dbReference type="Pfam" id="PF20684"/>
    </source>
</evidence>
<dbReference type="PANTHER" id="PTHR33048">
    <property type="entry name" value="PTH11-LIKE INTEGRAL MEMBRANE PROTEIN (AFU_ORTHOLOGUE AFUA_5G11245)"/>
    <property type="match status" value="1"/>
</dbReference>
<reference evidence="9" key="1">
    <citation type="submission" date="2023-06" db="EMBL/GenBank/DDBJ databases">
        <title>Genome-scale phylogeny and comparative genomics of the fungal order Sordariales.</title>
        <authorList>
            <consortium name="Lawrence Berkeley National Laboratory"/>
            <person name="Hensen N."/>
            <person name="Bonometti L."/>
            <person name="Westerberg I."/>
            <person name="Brannstrom I.O."/>
            <person name="Guillou S."/>
            <person name="Cros-Aarteil S."/>
            <person name="Calhoun S."/>
            <person name="Haridas S."/>
            <person name="Kuo A."/>
            <person name="Mondo S."/>
            <person name="Pangilinan J."/>
            <person name="Riley R."/>
            <person name="Labutti K."/>
            <person name="Andreopoulos B."/>
            <person name="Lipzen A."/>
            <person name="Chen C."/>
            <person name="Yanf M."/>
            <person name="Daum C."/>
            <person name="Ng V."/>
            <person name="Clum A."/>
            <person name="Steindorff A."/>
            <person name="Ohm R."/>
            <person name="Martin F."/>
            <person name="Silar P."/>
            <person name="Natvig D."/>
            <person name="Lalanne C."/>
            <person name="Gautier V."/>
            <person name="Ament-Velasquez S.L."/>
            <person name="Kruys A."/>
            <person name="Hutchinson M.I."/>
            <person name="Powell A.J."/>
            <person name="Barry K."/>
            <person name="Miller A.N."/>
            <person name="Grigoriev I.V."/>
            <person name="Debuchy R."/>
            <person name="Gladieux P."/>
            <person name="Thoren M.H."/>
            <person name="Johannesson H."/>
        </authorList>
    </citation>
    <scope>NUCLEOTIDE SEQUENCE</scope>
    <source>
        <strain evidence="9">SMH2532-1</strain>
    </source>
</reference>
<gene>
    <name evidence="9" type="ORF">B0T16DRAFT_372678</name>
</gene>
<feature type="transmembrane region" description="Helical" evidence="7">
    <location>
        <begin position="184"/>
        <end position="208"/>
    </location>
</feature>
<comment type="caution">
    <text evidence="9">The sequence shown here is derived from an EMBL/GenBank/DDBJ whole genome shotgun (WGS) entry which is preliminary data.</text>
</comment>
<evidence type="ECO:0000256" key="1">
    <source>
        <dbReference type="ARBA" id="ARBA00004141"/>
    </source>
</evidence>
<evidence type="ECO:0000256" key="7">
    <source>
        <dbReference type="SAM" id="Phobius"/>
    </source>
</evidence>
<feature type="transmembrane region" description="Helical" evidence="7">
    <location>
        <begin position="55"/>
        <end position="78"/>
    </location>
</feature>
<keyword evidence="10" id="KW-1185">Reference proteome</keyword>
<comment type="subcellular location">
    <subcellularLocation>
        <location evidence="1">Membrane</location>
        <topology evidence="1">Multi-pass membrane protein</topology>
    </subcellularLocation>
</comment>
<feature type="transmembrane region" description="Helical" evidence="7">
    <location>
        <begin position="139"/>
        <end position="158"/>
    </location>
</feature>
<evidence type="ECO:0000256" key="4">
    <source>
        <dbReference type="ARBA" id="ARBA00023136"/>
    </source>
</evidence>
<dbReference type="Pfam" id="PF20684">
    <property type="entry name" value="Fung_rhodopsin"/>
    <property type="match status" value="1"/>
</dbReference>
<feature type="transmembrane region" description="Helical" evidence="7">
    <location>
        <begin position="20"/>
        <end position="43"/>
    </location>
</feature>
<feature type="transmembrane region" description="Helical" evidence="7">
    <location>
        <begin position="261"/>
        <end position="278"/>
    </location>
</feature>
<evidence type="ECO:0000313" key="10">
    <source>
        <dbReference type="Proteomes" id="UP001174936"/>
    </source>
</evidence>
<dbReference type="EMBL" id="JAULSV010000003">
    <property type="protein sequence ID" value="KAK0649569.1"/>
    <property type="molecule type" value="Genomic_DNA"/>
</dbReference>